<accession>A0ABQ9LQZ0</accession>
<dbReference type="PANTHER" id="PTHR12542">
    <property type="entry name" value="EXOCYST COMPLEX PROTEIN EXO70"/>
    <property type="match status" value="1"/>
</dbReference>
<evidence type="ECO:0000313" key="6">
    <source>
        <dbReference type="EMBL" id="KAJ9169285.1"/>
    </source>
</evidence>
<feature type="domain" description="Exocyst complex subunit Exo70 C-terminal" evidence="5">
    <location>
        <begin position="261"/>
        <end position="631"/>
    </location>
</feature>
<dbReference type="Pfam" id="PF20669">
    <property type="entry name" value="Exo70_N"/>
    <property type="match status" value="1"/>
</dbReference>
<dbReference type="InterPro" id="IPR004140">
    <property type="entry name" value="Exo70"/>
</dbReference>
<keyword evidence="3" id="KW-0653">Protein transport</keyword>
<dbReference type="SUPFAM" id="SSF74788">
    <property type="entry name" value="Cullin repeat-like"/>
    <property type="match status" value="1"/>
</dbReference>
<evidence type="ECO:0000313" key="7">
    <source>
        <dbReference type="Proteomes" id="UP001174677"/>
    </source>
</evidence>
<feature type="region of interest" description="Disordered" evidence="4">
    <location>
        <begin position="146"/>
        <end position="181"/>
    </location>
</feature>
<feature type="compositionally biased region" description="Polar residues" evidence="4">
    <location>
        <begin position="147"/>
        <end position="168"/>
    </location>
</feature>
<dbReference type="InterPro" id="IPR016159">
    <property type="entry name" value="Cullin_repeat-like_dom_sf"/>
</dbReference>
<reference evidence="6 7" key="1">
    <citation type="journal article" date="2023" name="Plant Biotechnol. J.">
        <title>Chromosome-level wild Hevea brasiliensis genome provides new tools for genomic-assisted breeding and valuable loci to elevate rubber yield.</title>
        <authorList>
            <person name="Cheng H."/>
            <person name="Song X."/>
            <person name="Hu Y."/>
            <person name="Wu T."/>
            <person name="Yang Q."/>
            <person name="An Z."/>
            <person name="Feng S."/>
            <person name="Deng Z."/>
            <person name="Wu W."/>
            <person name="Zeng X."/>
            <person name="Tu M."/>
            <person name="Wang X."/>
            <person name="Huang H."/>
        </authorList>
    </citation>
    <scope>NUCLEOTIDE SEQUENCE [LARGE SCALE GENOMIC DNA]</scope>
    <source>
        <strain evidence="6">MT/VB/25A 57/8</strain>
    </source>
</reference>
<evidence type="ECO:0000256" key="2">
    <source>
        <dbReference type="ARBA" id="ARBA00022448"/>
    </source>
</evidence>
<comment type="similarity">
    <text evidence="1 3">Belongs to the EXO70 family.</text>
</comment>
<dbReference type="Pfam" id="PF03081">
    <property type="entry name" value="Exo70_C"/>
    <property type="match status" value="1"/>
</dbReference>
<dbReference type="PANTHER" id="PTHR12542:SF127">
    <property type="entry name" value="EXOCYST COMPLEX COMPONENT EXO70C1"/>
    <property type="match status" value="1"/>
</dbReference>
<comment type="function">
    <text evidence="3">Component of the exocyst complex.</text>
</comment>
<keyword evidence="3" id="KW-0268">Exocytosis</keyword>
<dbReference type="InterPro" id="IPR046364">
    <property type="entry name" value="Exo70_C"/>
</dbReference>
<feature type="region of interest" description="Disordered" evidence="4">
    <location>
        <begin position="425"/>
        <end position="451"/>
    </location>
</feature>
<organism evidence="6 7">
    <name type="scientific">Hevea brasiliensis</name>
    <name type="common">Para rubber tree</name>
    <name type="synonym">Siphonia brasiliensis</name>
    <dbReference type="NCBI Taxonomy" id="3981"/>
    <lineage>
        <taxon>Eukaryota</taxon>
        <taxon>Viridiplantae</taxon>
        <taxon>Streptophyta</taxon>
        <taxon>Embryophyta</taxon>
        <taxon>Tracheophyta</taxon>
        <taxon>Spermatophyta</taxon>
        <taxon>Magnoliopsida</taxon>
        <taxon>eudicotyledons</taxon>
        <taxon>Gunneridae</taxon>
        <taxon>Pentapetalae</taxon>
        <taxon>rosids</taxon>
        <taxon>fabids</taxon>
        <taxon>Malpighiales</taxon>
        <taxon>Euphorbiaceae</taxon>
        <taxon>Crotonoideae</taxon>
        <taxon>Micrandreae</taxon>
        <taxon>Hevea</taxon>
    </lineage>
</organism>
<sequence>MDQNPAHGFAGHEPDHAEEKNLVEASPVTELSLSQVLEDVDRFLERLSETKDKSNPPAVPNSVELFLKMAQEKIAYYDSNRFGHSKEEDLSFFECLIRISRLTSFSEFNSNPIMAVPLNRSSNVLHLSMSLLDGEFRTILESRIRNHNQNNSSDSKTPYASKQPSFGSHHQDNSDRGGVQPEAETTIGEEFPAYSKESICNMNKIATAMISLGYERECCMAYNMIRKTAFNSELDKLGFTNTSIEDVQRMQWETLEGEISAWIDVLKHCYSVLLPGELKLCNFVFSEYPSVSQRLFNDLASSITVMFLNFAEAVAMTKQSAEKLFKFLDMYETLRDMIPTIDSTTHSRDLKGETFTAKRLLGEAAVSIFCDLEDSIRRDHSRTPVPSGAVHPLTRYTMNYLKYACEYKNTLEQVFQQHQKMEEGNANAGKCNQPDAEITEGADEDGNPKTSPFSVQLKTIMDLLDENLEMKSKLYRDPALRYVFLMNNGRYILQKIKGSTEINDTMGAKWCRKRSTDLRQYHKGYTRETWSRLLQCLSHEGLQVNGKVVKPVLKERFKMFNSMFDEIHKTQSTWVVSDEQLQSELRVSVSAVVIPAYRSFLGRFQQYFSAGRQTEKYVKYQAEDIENLIEELFDGNSNSLARRRS</sequence>
<name>A0ABQ9LQZ0_HEVBR</name>
<gene>
    <name evidence="6" type="ORF">P3X46_017492</name>
</gene>
<dbReference type="EMBL" id="JARPOI010000010">
    <property type="protein sequence ID" value="KAJ9169285.1"/>
    <property type="molecule type" value="Genomic_DNA"/>
</dbReference>
<keyword evidence="7" id="KW-1185">Reference proteome</keyword>
<dbReference type="Gene3D" id="1.20.1280.170">
    <property type="entry name" value="Exocyst complex component Exo70"/>
    <property type="match status" value="1"/>
</dbReference>
<evidence type="ECO:0000256" key="3">
    <source>
        <dbReference type="RuleBase" id="RU365026"/>
    </source>
</evidence>
<dbReference type="Proteomes" id="UP001174677">
    <property type="component" value="Chromosome 10"/>
</dbReference>
<comment type="caution">
    <text evidence="6">The sequence shown here is derived from an EMBL/GenBank/DDBJ whole genome shotgun (WGS) entry which is preliminary data.</text>
</comment>
<feature type="compositionally biased region" description="Basic and acidic residues" evidence="4">
    <location>
        <begin position="10"/>
        <end position="22"/>
    </location>
</feature>
<feature type="region of interest" description="Disordered" evidence="4">
    <location>
        <begin position="1"/>
        <end position="23"/>
    </location>
</feature>
<proteinExistence type="inferred from homology"/>
<protein>
    <recommendedName>
        <fullName evidence="3">Exocyst subunit Exo70 family protein</fullName>
    </recommendedName>
</protein>
<evidence type="ECO:0000259" key="5">
    <source>
        <dbReference type="Pfam" id="PF03081"/>
    </source>
</evidence>
<evidence type="ECO:0000256" key="4">
    <source>
        <dbReference type="SAM" id="MobiDB-lite"/>
    </source>
</evidence>
<evidence type="ECO:0000256" key="1">
    <source>
        <dbReference type="ARBA" id="ARBA00006756"/>
    </source>
</evidence>
<keyword evidence="2 3" id="KW-0813">Transport</keyword>